<accession>A0A6J7E671</accession>
<sequence>MSKVSIGFEGGQVLSIRIDADAEKALRKALGSTGWHELKTDDGEVRVDLARIVYIQTDGDSSRVGFGV</sequence>
<name>A0A6J7E671_9ZZZZ</name>
<dbReference type="EMBL" id="CAFBLU010000020">
    <property type="protein sequence ID" value="CAB4878456.1"/>
    <property type="molecule type" value="Genomic_DNA"/>
</dbReference>
<gene>
    <name evidence="1" type="ORF">UFOPK3444_01170</name>
</gene>
<evidence type="ECO:0000313" key="1">
    <source>
        <dbReference type="EMBL" id="CAB4878456.1"/>
    </source>
</evidence>
<reference evidence="1" key="1">
    <citation type="submission" date="2020-05" db="EMBL/GenBank/DDBJ databases">
        <authorList>
            <person name="Chiriac C."/>
            <person name="Salcher M."/>
            <person name="Ghai R."/>
            <person name="Kavagutti S V."/>
        </authorList>
    </citation>
    <scope>NUCLEOTIDE SEQUENCE</scope>
</reference>
<proteinExistence type="predicted"/>
<dbReference type="AlphaFoldDB" id="A0A6J7E671"/>
<organism evidence="1">
    <name type="scientific">freshwater metagenome</name>
    <dbReference type="NCBI Taxonomy" id="449393"/>
    <lineage>
        <taxon>unclassified sequences</taxon>
        <taxon>metagenomes</taxon>
        <taxon>ecological metagenomes</taxon>
    </lineage>
</organism>
<protein>
    <submittedName>
        <fullName evidence="1">Unannotated protein</fullName>
    </submittedName>
</protein>